<gene>
    <name evidence="2" type="ORF">QS95_26295</name>
</gene>
<evidence type="ECO:0000256" key="1">
    <source>
        <dbReference type="SAM" id="MobiDB-lite"/>
    </source>
</evidence>
<accession>A0AAE2DHH0</accession>
<reference evidence="2 3" key="1">
    <citation type="submission" date="2014-11" db="EMBL/GenBank/DDBJ databases">
        <title>Draft genome sequence of Pseudomonas fluorescens strains SF4c SF39a.</title>
        <authorList>
            <person name="Underwood G.E."/>
            <person name="Ly L.K."/>
            <person name="Bitzer A.S."/>
            <person name="Godino A."/>
            <person name="Bucci V."/>
            <person name="Fischer S."/>
            <person name="Silby M.W."/>
        </authorList>
    </citation>
    <scope>NUCLEOTIDE SEQUENCE [LARGE SCALE GENOMIC DNA]</scope>
    <source>
        <strain evidence="2 3">SF4c</strain>
    </source>
</reference>
<protein>
    <submittedName>
        <fullName evidence="2">Uncharacterized protein</fullName>
    </submittedName>
</protein>
<evidence type="ECO:0000313" key="2">
    <source>
        <dbReference type="EMBL" id="KIF55852.1"/>
    </source>
</evidence>
<evidence type="ECO:0000313" key="3">
    <source>
        <dbReference type="Proteomes" id="UP000031587"/>
    </source>
</evidence>
<organism evidence="2 3">
    <name type="scientific">Pseudomonas fluorescens</name>
    <dbReference type="NCBI Taxonomy" id="294"/>
    <lineage>
        <taxon>Bacteria</taxon>
        <taxon>Pseudomonadati</taxon>
        <taxon>Pseudomonadota</taxon>
        <taxon>Gammaproteobacteria</taxon>
        <taxon>Pseudomonadales</taxon>
        <taxon>Pseudomonadaceae</taxon>
        <taxon>Pseudomonas</taxon>
    </lineage>
</organism>
<dbReference type="AlphaFoldDB" id="A0AAE2DHH0"/>
<comment type="caution">
    <text evidence="2">The sequence shown here is derived from an EMBL/GenBank/DDBJ whole genome shotgun (WGS) entry which is preliminary data.</text>
</comment>
<sequence>MFQLFEALMRLAQGRTIRVPNETSITLKSVALEAGKSPGIIKKQRPVYAELIKEIKRCAAEQKERGNPQKQVNEATRRWKEEAERSKNLYHQSLARELMLLHQLDEAEHLLRNSENVLQFPSKPEEIYP</sequence>
<name>A0AAE2DHH0_PSEFL</name>
<feature type="region of interest" description="Disordered" evidence="1">
    <location>
        <begin position="62"/>
        <end position="85"/>
    </location>
</feature>
<feature type="compositionally biased region" description="Basic and acidic residues" evidence="1">
    <location>
        <begin position="75"/>
        <end position="85"/>
    </location>
</feature>
<proteinExistence type="predicted"/>
<dbReference type="Proteomes" id="UP000031587">
    <property type="component" value="Unassembled WGS sequence"/>
</dbReference>
<dbReference type="EMBL" id="JTGH01000029">
    <property type="protein sequence ID" value="KIF55852.1"/>
    <property type="molecule type" value="Genomic_DNA"/>
</dbReference>